<name>A0A8S0TJH0_OLEEU</name>
<dbReference type="AlphaFoldDB" id="A0A8S0TJH0"/>
<keyword evidence="3" id="KW-1185">Reference proteome</keyword>
<feature type="region of interest" description="Disordered" evidence="1">
    <location>
        <begin position="1"/>
        <end position="30"/>
    </location>
</feature>
<reference evidence="2 3" key="1">
    <citation type="submission" date="2019-12" db="EMBL/GenBank/DDBJ databases">
        <authorList>
            <person name="Alioto T."/>
            <person name="Alioto T."/>
            <person name="Gomez Garrido J."/>
        </authorList>
    </citation>
    <scope>NUCLEOTIDE SEQUENCE [LARGE SCALE GENOMIC DNA]</scope>
</reference>
<organism evidence="2 3">
    <name type="scientific">Olea europaea subsp. europaea</name>
    <dbReference type="NCBI Taxonomy" id="158383"/>
    <lineage>
        <taxon>Eukaryota</taxon>
        <taxon>Viridiplantae</taxon>
        <taxon>Streptophyta</taxon>
        <taxon>Embryophyta</taxon>
        <taxon>Tracheophyta</taxon>
        <taxon>Spermatophyta</taxon>
        <taxon>Magnoliopsida</taxon>
        <taxon>eudicotyledons</taxon>
        <taxon>Gunneridae</taxon>
        <taxon>Pentapetalae</taxon>
        <taxon>asterids</taxon>
        <taxon>lamiids</taxon>
        <taxon>Lamiales</taxon>
        <taxon>Oleaceae</taxon>
        <taxon>Oleeae</taxon>
        <taxon>Olea</taxon>
    </lineage>
</organism>
<accession>A0A8S0TJH0</accession>
<feature type="compositionally biased region" description="Polar residues" evidence="1">
    <location>
        <begin position="1"/>
        <end position="19"/>
    </location>
</feature>
<comment type="caution">
    <text evidence="2">The sequence shown here is derived from an EMBL/GenBank/DDBJ whole genome shotgun (WGS) entry which is preliminary data.</text>
</comment>
<feature type="non-terminal residue" evidence="2">
    <location>
        <position position="70"/>
    </location>
</feature>
<evidence type="ECO:0000256" key="1">
    <source>
        <dbReference type="SAM" id="MobiDB-lite"/>
    </source>
</evidence>
<dbReference type="Gramene" id="OE9A100049T1">
    <property type="protein sequence ID" value="OE9A100049C1"/>
    <property type="gene ID" value="OE9A100049"/>
</dbReference>
<protein>
    <submittedName>
        <fullName evidence="2">Uncharacterized protein</fullName>
    </submittedName>
</protein>
<dbReference type="Proteomes" id="UP000594638">
    <property type="component" value="Unassembled WGS sequence"/>
</dbReference>
<proteinExistence type="predicted"/>
<dbReference type="EMBL" id="CACTIH010005949">
    <property type="protein sequence ID" value="CAA3003331.1"/>
    <property type="molecule type" value="Genomic_DNA"/>
</dbReference>
<gene>
    <name evidence="2" type="ORF">OLEA9_A100049</name>
</gene>
<sequence>MVFPPTQINTSNSKSPTFETDSKDAKTQSANPSFHFHISIQSKSSSHDAYEVGIAIVRAINHMRTGAKSD</sequence>
<evidence type="ECO:0000313" key="3">
    <source>
        <dbReference type="Proteomes" id="UP000594638"/>
    </source>
</evidence>
<evidence type="ECO:0000313" key="2">
    <source>
        <dbReference type="EMBL" id="CAA3003331.1"/>
    </source>
</evidence>